<dbReference type="Proteomes" id="UP001163223">
    <property type="component" value="Chromosome"/>
</dbReference>
<evidence type="ECO:0000313" key="1">
    <source>
        <dbReference type="EMBL" id="WAJ27691.1"/>
    </source>
</evidence>
<keyword evidence="2" id="KW-1185">Reference proteome</keyword>
<proteinExistence type="predicted"/>
<protein>
    <submittedName>
        <fullName evidence="1">Glycogen debranching protein GlgX</fullName>
    </submittedName>
</protein>
<sequence>MGFSITAERGAPARLGANVAADGVSFAVHSGNAARVLLCLFDGSGEREIARLPLARQGDTHFGFVPGLAEGARYGLRAEGPWAPEAGHRFDPSKLLVDPYAVALDRPYRFDPVLTAPRQAGLDSAAVVPRAVVAKLDRTAAPLPFAPPGLTYETSVRAFSMRHASVPERVRGTVAALAEPAVLDHLVRIGVGSVELMPLAGWIDEAHLVCLGLCNAWGYNPIAHMAPDPRLAPGGWPEIRRSVEALHARGLRVLLDVVLNHSGEGPVEGPTLAYRGLDNALYYRHAEGQPGTLVNDTGTGNTFACDRAPVVALFLECLRTWVEVGGIDGFRYDLGTVLGRDDHGFRPDAPLLAAIAADPVLKDRIHVAEPWDVGPGGYRIGEFRPPFLEWQDRFRDDVRRFWRGESGRVGALATRLCGSPDLFDRFNRAPSVGVNFVAAHDGFSLADIVAYETKHNEANGEGNRDGHGENHSWNNGVEGPTDDPAILAARGRDLRALLATLFLSRGTPMLVAGDEFGRTQNGNNNAYAQDNATTWLDWDAADEALIRFVAALSALRRSHPALRLDAFPSGRPLPGTDVPDVSWLRADGSAMEADDWNDPERRLLVLQFAAPGADGRPARLLLAFNAGMKDAAIALPPAAPGERLVLALQSDCPDLLPRPLDPAHGLVVKARSVFVVTAEVVEPADGIP</sequence>
<organism evidence="1 2">
    <name type="scientific">Antarcticirhabdus aurantiaca</name>
    <dbReference type="NCBI Taxonomy" id="2606717"/>
    <lineage>
        <taxon>Bacteria</taxon>
        <taxon>Pseudomonadati</taxon>
        <taxon>Pseudomonadota</taxon>
        <taxon>Alphaproteobacteria</taxon>
        <taxon>Hyphomicrobiales</taxon>
        <taxon>Aurantimonadaceae</taxon>
        <taxon>Antarcticirhabdus</taxon>
    </lineage>
</organism>
<evidence type="ECO:0000313" key="2">
    <source>
        <dbReference type="Proteomes" id="UP001163223"/>
    </source>
</evidence>
<name>A0ACD4NLZ9_9HYPH</name>
<gene>
    <name evidence="1" type="primary">glgX</name>
    <name evidence="1" type="ORF">OXU80_23075</name>
</gene>
<dbReference type="EMBL" id="CP113520">
    <property type="protein sequence ID" value="WAJ27691.1"/>
    <property type="molecule type" value="Genomic_DNA"/>
</dbReference>
<reference evidence="1" key="1">
    <citation type="submission" date="2022-11" db="EMBL/GenBank/DDBJ databases">
        <title>beta-Carotene-producing bacterium, Jeongeuplla avenae sp. nov., alleviates the salt stress of Arabidopsis seedlings.</title>
        <authorList>
            <person name="Jiang L."/>
            <person name="Lee J."/>
        </authorList>
    </citation>
    <scope>NUCLEOTIDE SEQUENCE</scope>
    <source>
        <strain evidence="1">DY_R2A_6</strain>
    </source>
</reference>
<accession>A0ACD4NLZ9</accession>